<dbReference type="RefSeq" id="WP_012246123.1">
    <property type="nucleotide sequence ID" value="NC_010168.1"/>
</dbReference>
<dbReference type="InterPro" id="IPR005543">
    <property type="entry name" value="PASTA_dom"/>
</dbReference>
<evidence type="ECO:0000256" key="1">
    <source>
        <dbReference type="SAM" id="MobiDB-lite"/>
    </source>
</evidence>
<feature type="compositionally biased region" description="Pro residues" evidence="1">
    <location>
        <begin position="130"/>
        <end position="152"/>
    </location>
</feature>
<dbReference type="STRING" id="288705.RSal33209_2743"/>
<keyword evidence="5" id="KW-1185">Reference proteome</keyword>
<keyword evidence="2" id="KW-0732">Signal</keyword>
<evidence type="ECO:0000313" key="4">
    <source>
        <dbReference type="EMBL" id="ABY24468.1"/>
    </source>
</evidence>
<dbReference type="AlphaFoldDB" id="A9WTE7"/>
<proteinExistence type="predicted"/>
<dbReference type="HOGENOM" id="CLU_1407755_0_0_11"/>
<gene>
    <name evidence="4" type="ordered locus">RSal33209_2743</name>
</gene>
<name>A9WTE7_RENSM</name>
<feature type="signal peptide" evidence="2">
    <location>
        <begin position="1"/>
        <end position="16"/>
    </location>
</feature>
<dbReference type="Proteomes" id="UP000002007">
    <property type="component" value="Chromosome"/>
</dbReference>
<dbReference type="PROSITE" id="PS51178">
    <property type="entry name" value="PASTA"/>
    <property type="match status" value="1"/>
</dbReference>
<evidence type="ECO:0000259" key="3">
    <source>
        <dbReference type="PROSITE" id="PS51178"/>
    </source>
</evidence>
<dbReference type="Pfam" id="PF03793">
    <property type="entry name" value="PASTA"/>
    <property type="match status" value="1"/>
</dbReference>
<protein>
    <recommendedName>
        <fullName evidence="3">PASTA domain-containing protein</fullName>
    </recommendedName>
</protein>
<evidence type="ECO:0000256" key="2">
    <source>
        <dbReference type="SAM" id="SignalP"/>
    </source>
</evidence>
<organism evidence="4 5">
    <name type="scientific">Renibacterium salmoninarum (strain ATCC 33209 / DSM 20767 / JCM 11484 / NBRC 15589 / NCIMB 2235)</name>
    <dbReference type="NCBI Taxonomy" id="288705"/>
    <lineage>
        <taxon>Bacteria</taxon>
        <taxon>Bacillati</taxon>
        <taxon>Actinomycetota</taxon>
        <taxon>Actinomycetes</taxon>
        <taxon>Micrococcales</taxon>
        <taxon>Micrococcaceae</taxon>
        <taxon>Renibacterium</taxon>
    </lineage>
</organism>
<dbReference type="SMART" id="SM00740">
    <property type="entry name" value="PASTA"/>
    <property type="match status" value="1"/>
</dbReference>
<evidence type="ECO:0000313" key="5">
    <source>
        <dbReference type="Proteomes" id="UP000002007"/>
    </source>
</evidence>
<feature type="domain" description="PASTA" evidence="3">
    <location>
        <begin position="34"/>
        <end position="103"/>
    </location>
</feature>
<dbReference type="CDD" id="cd06577">
    <property type="entry name" value="PASTA_pknB"/>
    <property type="match status" value="1"/>
</dbReference>
<dbReference type="Gene3D" id="3.30.10.20">
    <property type="match status" value="1"/>
</dbReference>
<feature type="region of interest" description="Disordered" evidence="1">
    <location>
        <begin position="130"/>
        <end position="156"/>
    </location>
</feature>
<accession>A9WTE7</accession>
<dbReference type="KEGG" id="rsa:RSal33209_2743"/>
<reference evidence="5" key="1">
    <citation type="journal article" date="2008" name="J. Bacteriol.">
        <title>Genome sequence of the fish pathogen Renibacterium salmoninarum suggests reductive evolution away from an environmental Arthrobacter ancestor.</title>
        <authorList>
            <person name="Wiens G.D."/>
            <person name="Rockey D.D."/>
            <person name="Wu Z."/>
            <person name="Chang J."/>
            <person name="Levy R."/>
            <person name="Crane S."/>
            <person name="Chen D.S."/>
            <person name="Capri G.R."/>
            <person name="Burnett J.R."/>
            <person name="Sudheesh P.S."/>
            <person name="Schipma M.J."/>
            <person name="Burd H."/>
            <person name="Bhattacharyya A."/>
            <person name="Rhodes L.D."/>
            <person name="Kaul R."/>
            <person name="Strom M.S."/>
        </authorList>
    </citation>
    <scope>NUCLEOTIDE SEQUENCE [LARGE SCALE GENOMIC DNA]</scope>
    <source>
        <strain evidence="5">ATCC 33209 / DSM 20767 / JCM 11484 / NBRC 15589 / NCIMB 2235</strain>
    </source>
</reference>
<dbReference type="EMBL" id="CP000910">
    <property type="protein sequence ID" value="ABY24468.1"/>
    <property type="molecule type" value="Genomic_DNA"/>
</dbReference>
<feature type="chain" id="PRO_5038804955" description="PASTA domain-containing protein" evidence="2">
    <location>
        <begin position="17"/>
        <end position="193"/>
    </location>
</feature>
<sequence length="193" mass="19171">MAILLMLVLGGCASTAASSTSSAVSSETAETPIAAQSIPLPDVVGLSLDVARTKLSQIDLKVSAKSVDGKSILVESNWKVLSQSKASGTKVAPGTIIDLTVGKDSTPTTSSAPAPAPLVQVPPVQPVAPAPAPVQPVPPVQQPAPAPQPAPEPAAGAVTPGAFCGSAGAVGYSKKGVRMICTPNGKRNHWSAG</sequence>
<dbReference type="eggNOG" id="COG2815">
    <property type="taxonomic scope" value="Bacteria"/>
</dbReference>